<keyword evidence="3" id="KW-1133">Transmembrane helix</keyword>
<evidence type="ECO:0000256" key="3">
    <source>
        <dbReference type="SAM" id="Phobius"/>
    </source>
</evidence>
<gene>
    <name evidence="4" type="ORF">CWR45_01445</name>
</gene>
<proteinExistence type="predicted"/>
<comment type="subcellular location">
    <subcellularLocation>
        <location evidence="1">Cell surface</location>
    </subcellularLocation>
</comment>
<dbReference type="RefSeq" id="WP_115748023.1">
    <property type="nucleotide sequence ID" value="NZ_PIOD01000002.1"/>
</dbReference>
<reference evidence="5" key="1">
    <citation type="submission" date="2017-11" db="EMBL/GenBank/DDBJ databases">
        <authorList>
            <person name="Zhu W."/>
        </authorList>
    </citation>
    <scope>NUCLEOTIDE SEQUENCE [LARGE SCALE GENOMIC DNA]</scope>
    <source>
        <strain evidence="5">CAU 1051</strain>
    </source>
</reference>
<dbReference type="OrthoDB" id="2454081at2"/>
<evidence type="ECO:0000256" key="1">
    <source>
        <dbReference type="ARBA" id="ARBA00004241"/>
    </source>
</evidence>
<dbReference type="InterPro" id="IPR012902">
    <property type="entry name" value="N_methyl_site"/>
</dbReference>
<keyword evidence="5" id="KW-1185">Reference proteome</keyword>
<accession>A0A3D8PZG4</accession>
<keyword evidence="3" id="KW-0472">Membrane</keyword>
<keyword evidence="2" id="KW-0178">Competence</keyword>
<evidence type="ECO:0000313" key="4">
    <source>
        <dbReference type="EMBL" id="RDW21566.1"/>
    </source>
</evidence>
<dbReference type="SUPFAM" id="SSF54523">
    <property type="entry name" value="Pili subunits"/>
    <property type="match status" value="1"/>
</dbReference>
<dbReference type="NCBIfam" id="TIGR02532">
    <property type="entry name" value="IV_pilin_GFxxxE"/>
    <property type="match status" value="1"/>
</dbReference>
<dbReference type="GO" id="GO:0030420">
    <property type="term" value="P:establishment of competence for transformation"/>
    <property type="evidence" value="ECO:0007669"/>
    <property type="project" value="UniProtKB-KW"/>
</dbReference>
<protein>
    <submittedName>
        <fullName evidence="4">Prepilin-type cleavage/methylation domain-containing protein</fullName>
    </submittedName>
</protein>
<dbReference type="Pfam" id="PF07963">
    <property type="entry name" value="N_methyl"/>
    <property type="match status" value="1"/>
</dbReference>
<name>A0A3D8PZG4_9BACI</name>
<sequence>MKKFLQRLKKDERGLTLVELLAVVVILAIVGAIAFVAIGNVMENSRQDAHVANAQQIVSAAKLAEASGTEIGADFNVYPGTGGAGGLETLDTLVDPWTKGVYTTATVSSIGGNYSVTLSSSTNNTECELTAATEAELLEGRETACK</sequence>
<organism evidence="4 5">
    <name type="scientific">Oceanobacillus chungangensis</name>
    <dbReference type="NCBI Taxonomy" id="1229152"/>
    <lineage>
        <taxon>Bacteria</taxon>
        <taxon>Bacillati</taxon>
        <taxon>Bacillota</taxon>
        <taxon>Bacilli</taxon>
        <taxon>Bacillales</taxon>
        <taxon>Bacillaceae</taxon>
        <taxon>Oceanobacillus</taxon>
    </lineage>
</organism>
<dbReference type="InterPro" id="IPR045584">
    <property type="entry name" value="Pilin-like"/>
</dbReference>
<dbReference type="EMBL" id="PIOD01000002">
    <property type="protein sequence ID" value="RDW21566.1"/>
    <property type="molecule type" value="Genomic_DNA"/>
</dbReference>
<evidence type="ECO:0000256" key="2">
    <source>
        <dbReference type="ARBA" id="ARBA00023287"/>
    </source>
</evidence>
<evidence type="ECO:0000313" key="5">
    <source>
        <dbReference type="Proteomes" id="UP000256520"/>
    </source>
</evidence>
<dbReference type="PROSITE" id="PS00409">
    <property type="entry name" value="PROKAR_NTER_METHYL"/>
    <property type="match status" value="1"/>
</dbReference>
<feature type="transmembrane region" description="Helical" evidence="3">
    <location>
        <begin position="20"/>
        <end position="42"/>
    </location>
</feature>
<dbReference type="AlphaFoldDB" id="A0A3D8PZG4"/>
<comment type="caution">
    <text evidence="4">The sequence shown here is derived from an EMBL/GenBank/DDBJ whole genome shotgun (WGS) entry which is preliminary data.</text>
</comment>
<dbReference type="Gene3D" id="3.30.700.10">
    <property type="entry name" value="Glycoprotein, Type 4 Pilin"/>
    <property type="match status" value="1"/>
</dbReference>
<keyword evidence="3" id="KW-0812">Transmembrane</keyword>
<dbReference type="GO" id="GO:0009986">
    <property type="term" value="C:cell surface"/>
    <property type="evidence" value="ECO:0007669"/>
    <property type="project" value="UniProtKB-SubCell"/>
</dbReference>
<dbReference type="Proteomes" id="UP000256520">
    <property type="component" value="Unassembled WGS sequence"/>
</dbReference>